<dbReference type="AlphaFoldDB" id="A0A821K2G0"/>
<feature type="non-terminal residue" evidence="2">
    <location>
        <position position="58"/>
    </location>
</feature>
<gene>
    <name evidence="1" type="ORF">OVN521_LOCUS48299</name>
    <name evidence="2" type="ORF">OVN521_LOCUS49409</name>
</gene>
<evidence type="ECO:0000313" key="3">
    <source>
        <dbReference type="Proteomes" id="UP000663866"/>
    </source>
</evidence>
<dbReference type="EMBL" id="CAJOBG010099766">
    <property type="protein sequence ID" value="CAF4697979.1"/>
    <property type="molecule type" value="Genomic_DNA"/>
</dbReference>
<keyword evidence="3" id="KW-1185">Reference proteome</keyword>
<sequence>EIRKRTKTIFVPNWFCVDLKVGILTITLEESDIFASWIAVKELADNNTAGNNETVDLK</sequence>
<accession>A0A821K2G0</accession>
<feature type="non-terminal residue" evidence="2">
    <location>
        <position position="1"/>
    </location>
</feature>
<evidence type="ECO:0000313" key="1">
    <source>
        <dbReference type="EMBL" id="CAF4697979.1"/>
    </source>
</evidence>
<organism evidence="2 3">
    <name type="scientific">Rotaria magnacalcarata</name>
    <dbReference type="NCBI Taxonomy" id="392030"/>
    <lineage>
        <taxon>Eukaryota</taxon>
        <taxon>Metazoa</taxon>
        <taxon>Spiralia</taxon>
        <taxon>Gnathifera</taxon>
        <taxon>Rotifera</taxon>
        <taxon>Eurotatoria</taxon>
        <taxon>Bdelloidea</taxon>
        <taxon>Philodinida</taxon>
        <taxon>Philodinidae</taxon>
        <taxon>Rotaria</taxon>
    </lineage>
</organism>
<name>A0A821K2G0_9BILA</name>
<dbReference type="EMBL" id="CAJOBG010108118">
    <property type="protein sequence ID" value="CAF4730238.1"/>
    <property type="molecule type" value="Genomic_DNA"/>
</dbReference>
<reference evidence="2" key="1">
    <citation type="submission" date="2021-02" db="EMBL/GenBank/DDBJ databases">
        <authorList>
            <person name="Nowell W R."/>
        </authorList>
    </citation>
    <scope>NUCLEOTIDE SEQUENCE</scope>
</reference>
<proteinExistence type="predicted"/>
<dbReference type="Proteomes" id="UP000663866">
    <property type="component" value="Unassembled WGS sequence"/>
</dbReference>
<evidence type="ECO:0000313" key="2">
    <source>
        <dbReference type="EMBL" id="CAF4730238.1"/>
    </source>
</evidence>
<comment type="caution">
    <text evidence="2">The sequence shown here is derived from an EMBL/GenBank/DDBJ whole genome shotgun (WGS) entry which is preliminary data.</text>
</comment>
<protein>
    <submittedName>
        <fullName evidence="2">Uncharacterized protein</fullName>
    </submittedName>
</protein>